<evidence type="ECO:0000256" key="3">
    <source>
        <dbReference type="ARBA" id="ARBA00022729"/>
    </source>
</evidence>
<name>A0A1T3MGZ6_9FLAO</name>
<dbReference type="InterPro" id="IPR011990">
    <property type="entry name" value="TPR-like_helical_dom_sf"/>
</dbReference>
<dbReference type="RefSeq" id="WP_078772368.1">
    <property type="nucleotide sequence ID" value="NZ_CBCSBR010000003.1"/>
</dbReference>
<dbReference type="Pfam" id="PF14322">
    <property type="entry name" value="SusD-like_3"/>
    <property type="match status" value="1"/>
</dbReference>
<dbReference type="Pfam" id="PF07980">
    <property type="entry name" value="SusD_RagB"/>
    <property type="match status" value="1"/>
</dbReference>
<evidence type="ECO:0000259" key="6">
    <source>
        <dbReference type="Pfam" id="PF07980"/>
    </source>
</evidence>
<sequence length="555" mass="63465">MKKYILSISILTSALAVNSCNIEREPYVPVTNEVVKTKEGLQYLLNGAYRQLSGADNGVVVNMFRNGIFGGDEINLSGTTTDSMMSFYDLVRNPNSDRINQIWIQSYKTIFIINSIITNITAGGDKDSNHMLGEAHYLRALTNFFLLETFCKEYTFGPDNMGIPLKKTTEEADIPPRSTVGESYNFVLEDLLKAERLMEGDTVNKIKASQGAVQALLARVYLYMGNNTKALEYANKVINSGKYTLLSKQDLPKYPQFVPESNSETIFAFRFDETNYSAWYGLSSMFATIDGVGWGEMYVSDKYIQHIQKFPQDVRNQFIVPNYKLDKNGNKTPTVYWTEFNNTNKYYEYKIYPANVDANGKHISFVKDGVTYPILTDTFNYGGPTYTKDYAIINGSKQYLTKEYAMNDRNGYPKYFMYKCSFQQQKDHLYSPIISRLAEMYLIRAEVNAKQGNIAGTLEDINLIRRRAGAPEFASLPADKTALDMVLEERWLEFAYEGQRKFDLVRNKMPIDRRFPGVHLSQTKTKQIVQPDDNDLVFYIPEAEMNRNPGMKQNP</sequence>
<gene>
    <name evidence="8" type="ORF">BAZ10_06735</name>
</gene>
<dbReference type="GO" id="GO:0009279">
    <property type="term" value="C:cell outer membrane"/>
    <property type="evidence" value="ECO:0007669"/>
    <property type="project" value="UniProtKB-SubCell"/>
</dbReference>
<dbReference type="SUPFAM" id="SSF48452">
    <property type="entry name" value="TPR-like"/>
    <property type="match status" value="1"/>
</dbReference>
<evidence type="ECO:0000256" key="1">
    <source>
        <dbReference type="ARBA" id="ARBA00004442"/>
    </source>
</evidence>
<organism evidence="8 9">
    <name type="scientific">Elizabethkingia occulta</name>
    <dbReference type="NCBI Taxonomy" id="1867263"/>
    <lineage>
        <taxon>Bacteria</taxon>
        <taxon>Pseudomonadati</taxon>
        <taxon>Bacteroidota</taxon>
        <taxon>Flavobacteriia</taxon>
        <taxon>Flavobacteriales</taxon>
        <taxon>Weeksellaceae</taxon>
        <taxon>Elizabethkingia</taxon>
    </lineage>
</organism>
<evidence type="ECO:0000259" key="7">
    <source>
        <dbReference type="Pfam" id="PF14322"/>
    </source>
</evidence>
<evidence type="ECO:0000313" key="8">
    <source>
        <dbReference type="EMBL" id="OPC63766.1"/>
    </source>
</evidence>
<evidence type="ECO:0000313" key="9">
    <source>
        <dbReference type="Proteomes" id="UP000190813"/>
    </source>
</evidence>
<keyword evidence="3" id="KW-0732">Signal</keyword>
<reference evidence="8 9" key="1">
    <citation type="submission" date="2016-06" db="EMBL/GenBank/DDBJ databases">
        <title>Revisiting the taxonomy of the Elizabethkingia Genus based on Whole-Genome Sequencing, Optical Mapping, and MALDI-TOF.</title>
        <authorList>
            <person name="Nicholson A.C."/>
        </authorList>
    </citation>
    <scope>NUCLEOTIDE SEQUENCE [LARGE SCALE GENOMIC DNA]</scope>
    <source>
        <strain evidence="8 9">G4070</strain>
    </source>
</reference>
<comment type="caution">
    <text evidence="8">The sequence shown here is derived from an EMBL/GenBank/DDBJ whole genome shotgun (WGS) entry which is preliminary data.</text>
</comment>
<proteinExistence type="inferred from homology"/>
<dbReference type="Proteomes" id="UP000190813">
    <property type="component" value="Unassembled WGS sequence"/>
</dbReference>
<dbReference type="InterPro" id="IPR033985">
    <property type="entry name" value="SusD-like_N"/>
</dbReference>
<comment type="subcellular location">
    <subcellularLocation>
        <location evidence="1">Cell outer membrane</location>
    </subcellularLocation>
</comment>
<evidence type="ECO:0000256" key="2">
    <source>
        <dbReference type="ARBA" id="ARBA00006275"/>
    </source>
</evidence>
<dbReference type="Gene3D" id="1.25.40.390">
    <property type="match status" value="2"/>
</dbReference>
<accession>A0A1T3MGZ6</accession>
<evidence type="ECO:0000256" key="4">
    <source>
        <dbReference type="ARBA" id="ARBA00023136"/>
    </source>
</evidence>
<dbReference type="InterPro" id="IPR012944">
    <property type="entry name" value="SusD_RagB_dom"/>
</dbReference>
<keyword evidence="4" id="KW-0472">Membrane</keyword>
<evidence type="ECO:0000256" key="5">
    <source>
        <dbReference type="ARBA" id="ARBA00023237"/>
    </source>
</evidence>
<comment type="similarity">
    <text evidence="2">Belongs to the SusD family.</text>
</comment>
<keyword evidence="5" id="KW-0998">Cell outer membrane</keyword>
<keyword evidence="9" id="KW-1185">Reference proteome</keyword>
<dbReference type="AlphaFoldDB" id="A0A1T3MGZ6"/>
<feature type="domain" description="SusD-like N-terminal" evidence="7">
    <location>
        <begin position="65"/>
        <end position="222"/>
    </location>
</feature>
<protein>
    <submittedName>
        <fullName evidence="8">RagB/SusD family protein</fullName>
    </submittedName>
</protein>
<feature type="domain" description="RagB/SusD" evidence="6">
    <location>
        <begin position="264"/>
        <end position="555"/>
    </location>
</feature>
<dbReference type="EMBL" id="MAHX01000016">
    <property type="protein sequence ID" value="OPC63766.1"/>
    <property type="molecule type" value="Genomic_DNA"/>
</dbReference>